<dbReference type="EMBL" id="JADBGF010000001">
    <property type="protein sequence ID" value="MBE1598948.1"/>
    <property type="molecule type" value="Genomic_DNA"/>
</dbReference>
<sequence>MPSMTFLLTGRDELSDVFDDIGDAARRLGRRMTIMSIEGDRAVRRFSRNASRDLAALRRDTDAGGKAVDQLKKATLLLAPAAIPAAASLAPIAAGAGAVAVAVGVMGAAMIAQVSQISEASEAHKAYKEAVDKSGASSQEALTAQLEYQRLIAKMPPDTRRAAAAVSVLKDETREWSDSLAGDTMAPLIKGVGLANALLPKTKELVKGTSAETDRFMTIIGGQVASPGFDALNEKFTSFSNRTLRSINSELVSLMRTSDSGEIGQNAREFMDFARAQGPTVASVLKNVGSAVMNVLEGGSDVGVGLLQTIDVIARLVSAVPPSAIAIFLQLAIALKLTKAAALGLVAARSAAAAFGIQLVAMNTAAAATPGRLAAVRASVLALSRTTKIALAGTGIGLAILAISELAERSGSAPPDIDRLTSSMRELGSTGKVTGEASRMFGSDLGALYGHVKALTDPGTADKVQQFLVGWTGWDSTPVKEAKEEIDAVDKSLAGMVRDGNADLAAAALKKLTAEYGKGGRDTTQFTKHLNDYKSALKDAKFEQDLAAASQGLFGQQAQKTQAALAAQKASADGLRQSLQALNDMQRQGLGGMIGFEASIDAAAKAAKDNAGALDMVNGRLDVNSPKAQAAATALNDLAAKTEEAAASARESGSSWETVTGIYSRGRAEFIKNAQAMGLTKREAKQLADQILNIKDLKKAKVELQTEDAEADLKRFNSAVNKTPGSKSVTLKALSKSGEAVLESFGYKVKRLPDGSVTVTAKAGKALSDVRNVAAAVAQLHDKSITIFTKRTTRYVTEYQKKYLTGRSQHDITGATGGLFTGTGFAHRGKGYAGGGLVEGPGTGTSDSVFAPWLSAKEFVVNAYQTARNLPLLRAINDGKVGAGSLAGGVGGAGAAAAQGLASGMAGGSSVVKAAARRLAADVLAGMREELQISSPSKKAKALMADLGKGLIAGMTGSKDKIKSTAKDLAKDIWAAFDGKKDNRLVAMVNRQTKKLLDLAGQRDKIAAKIKAAKDFAESTRVKAKQGASLGGMFGGEEEVTAGGIKGKLASRLEKMKQFSRYISELAKRGLNKTMLREILEMGPEQGYAYASALAGADKATFNQINSTQYKINDEAEKLGRKGADALYDSGKNAGKGFLAGLASQQKGIEALMVKIAKGMQKALRKALGISSPAKAMIPDGINTARGVGVGVLQGMPFIDRAMDTMAGRMTGRAAPGIAAVAGRPAVAGGSGMQRVQVDINVSGTSDPVAIARELQRQLLQLKRAHGINVSLGVG</sequence>
<evidence type="ECO:0000256" key="1">
    <source>
        <dbReference type="SAM" id="Coils"/>
    </source>
</evidence>
<protein>
    <submittedName>
        <fullName evidence="2">Uncharacterized protein</fullName>
    </submittedName>
</protein>
<organism evidence="2 3">
    <name type="scientific">Streptomyces stelliscabiei</name>
    <dbReference type="NCBI Taxonomy" id="146820"/>
    <lineage>
        <taxon>Bacteria</taxon>
        <taxon>Bacillati</taxon>
        <taxon>Actinomycetota</taxon>
        <taxon>Actinomycetes</taxon>
        <taxon>Kitasatosporales</taxon>
        <taxon>Streptomycetaceae</taxon>
        <taxon>Streptomyces</taxon>
    </lineage>
</organism>
<evidence type="ECO:0000313" key="3">
    <source>
        <dbReference type="Proteomes" id="UP000629287"/>
    </source>
</evidence>
<name>A0A8I0P3R5_9ACTN</name>
<accession>A0A8I0P3R5</accession>
<proteinExistence type="predicted"/>
<dbReference type="AlphaFoldDB" id="A0A8I0P3R5"/>
<dbReference type="Proteomes" id="UP000629287">
    <property type="component" value="Unassembled WGS sequence"/>
</dbReference>
<evidence type="ECO:0000313" key="2">
    <source>
        <dbReference type="EMBL" id="MBE1598948.1"/>
    </source>
</evidence>
<gene>
    <name evidence="2" type="ORF">H4687_005077</name>
</gene>
<keyword evidence="3" id="KW-1185">Reference proteome</keyword>
<reference evidence="2 3" key="1">
    <citation type="submission" date="2020-10" db="EMBL/GenBank/DDBJ databases">
        <title>Sequencing the genomes of 1000 actinobacteria strains.</title>
        <authorList>
            <person name="Klenk H.-P."/>
        </authorList>
    </citation>
    <scope>NUCLEOTIDE SEQUENCE [LARGE SCALE GENOMIC DNA]</scope>
    <source>
        <strain evidence="2 3">DSM 41803</strain>
    </source>
</reference>
<keyword evidence="1" id="KW-0175">Coiled coil</keyword>
<feature type="coiled-coil region" evidence="1">
    <location>
        <begin position="687"/>
        <end position="719"/>
    </location>
</feature>
<comment type="caution">
    <text evidence="2">The sequence shown here is derived from an EMBL/GenBank/DDBJ whole genome shotgun (WGS) entry which is preliminary data.</text>
</comment>